<name>A0A0E9SL23_ANGAN</name>
<organism evidence="1">
    <name type="scientific">Anguilla anguilla</name>
    <name type="common">European freshwater eel</name>
    <name type="synonym">Muraena anguilla</name>
    <dbReference type="NCBI Taxonomy" id="7936"/>
    <lineage>
        <taxon>Eukaryota</taxon>
        <taxon>Metazoa</taxon>
        <taxon>Chordata</taxon>
        <taxon>Craniata</taxon>
        <taxon>Vertebrata</taxon>
        <taxon>Euteleostomi</taxon>
        <taxon>Actinopterygii</taxon>
        <taxon>Neopterygii</taxon>
        <taxon>Teleostei</taxon>
        <taxon>Anguilliformes</taxon>
        <taxon>Anguillidae</taxon>
        <taxon>Anguilla</taxon>
    </lineage>
</organism>
<reference evidence="1" key="1">
    <citation type="submission" date="2014-11" db="EMBL/GenBank/DDBJ databases">
        <authorList>
            <person name="Amaro Gonzalez C."/>
        </authorList>
    </citation>
    <scope>NUCLEOTIDE SEQUENCE</scope>
</reference>
<protein>
    <submittedName>
        <fullName evidence="1">Uncharacterized protein</fullName>
    </submittedName>
</protein>
<proteinExistence type="predicted"/>
<reference evidence="1" key="2">
    <citation type="journal article" date="2015" name="Fish Shellfish Immunol.">
        <title>Early steps in the European eel (Anguilla anguilla)-Vibrio vulnificus interaction in the gills: Role of the RtxA13 toxin.</title>
        <authorList>
            <person name="Callol A."/>
            <person name="Pajuelo D."/>
            <person name="Ebbesson L."/>
            <person name="Teles M."/>
            <person name="MacKenzie S."/>
            <person name="Amaro C."/>
        </authorList>
    </citation>
    <scope>NUCLEOTIDE SEQUENCE</scope>
</reference>
<accession>A0A0E9SL23</accession>
<evidence type="ECO:0000313" key="1">
    <source>
        <dbReference type="EMBL" id="JAH41917.1"/>
    </source>
</evidence>
<dbReference type="EMBL" id="GBXM01066660">
    <property type="protein sequence ID" value="JAH41917.1"/>
    <property type="molecule type" value="Transcribed_RNA"/>
</dbReference>
<dbReference type="AlphaFoldDB" id="A0A0E9SL23"/>
<sequence>MKLFLNPSNTCCHVRGKNVACLNSLNLRTKCIIVKLHCSISPQCALTLIKNG</sequence>